<reference evidence="1" key="1">
    <citation type="submission" date="2016-06" db="EMBL/GenBank/DDBJ databases">
        <authorList>
            <person name="Van Tyne D."/>
        </authorList>
    </citation>
    <scope>NUCLEOTIDE SEQUENCE</scope>
    <source>
        <strain evidence="1">JM9A</strain>
    </source>
</reference>
<evidence type="ECO:0000313" key="2">
    <source>
        <dbReference type="Proteomes" id="UP001429357"/>
    </source>
</evidence>
<sequence length="50" mass="5694">MALFINELASFASQKIGWYHDTFVPLQDGGVFFCRLGRKICGLEKSLRKT</sequence>
<proteinExistence type="predicted"/>
<accession>A0ABV0F0L5</accession>
<dbReference type="Proteomes" id="UP001429357">
    <property type="component" value="Unassembled WGS sequence"/>
</dbReference>
<comment type="caution">
    <text evidence="1">The sequence shown here is derived from an EMBL/GenBank/DDBJ whole genome shotgun (WGS) entry which is preliminary data.</text>
</comment>
<name>A0ABV0F0L5_9ENTE</name>
<organism evidence="1 2">
    <name type="scientific">Enterococcus diestrammenae</name>
    <dbReference type="NCBI Taxonomy" id="1155073"/>
    <lineage>
        <taxon>Bacteria</taxon>
        <taxon>Bacillati</taxon>
        <taxon>Bacillota</taxon>
        <taxon>Bacilli</taxon>
        <taxon>Lactobacillales</taxon>
        <taxon>Enterococcaceae</taxon>
        <taxon>Enterococcus</taxon>
    </lineage>
</organism>
<dbReference type="EMBL" id="MAEI02000001">
    <property type="protein sequence ID" value="MEO1781603.1"/>
    <property type="molecule type" value="Genomic_DNA"/>
</dbReference>
<gene>
    <name evidence="1" type="ORF">BAU18_001190</name>
</gene>
<protein>
    <submittedName>
        <fullName evidence="1">Uncharacterized protein</fullName>
    </submittedName>
</protein>
<keyword evidence="2" id="KW-1185">Reference proteome</keyword>
<evidence type="ECO:0000313" key="1">
    <source>
        <dbReference type="EMBL" id="MEO1781603.1"/>
    </source>
</evidence>
<reference evidence="1" key="2">
    <citation type="submission" date="2024-02" db="EMBL/GenBank/DDBJ databases">
        <title>The Genome Sequence of Enterococcus diestrammenae JM9A.</title>
        <authorList>
            <person name="Earl A."/>
            <person name="Manson A."/>
            <person name="Gilmore M."/>
            <person name="Sanders J."/>
            <person name="Shea T."/>
            <person name="Howe W."/>
            <person name="Livny J."/>
            <person name="Cuomo C."/>
            <person name="Neafsey D."/>
            <person name="Birren B."/>
        </authorList>
    </citation>
    <scope>NUCLEOTIDE SEQUENCE</scope>
    <source>
        <strain evidence="1">JM9A</strain>
    </source>
</reference>